<evidence type="ECO:0000256" key="6">
    <source>
        <dbReference type="ARBA" id="ARBA00023136"/>
    </source>
</evidence>
<evidence type="ECO:0000256" key="7">
    <source>
        <dbReference type="RuleBase" id="RU363032"/>
    </source>
</evidence>
<dbReference type="PANTHER" id="PTHR43744">
    <property type="entry name" value="ABC TRANSPORTER PERMEASE PROTEIN MG189-RELATED-RELATED"/>
    <property type="match status" value="1"/>
</dbReference>
<dbReference type="SUPFAM" id="SSF161098">
    <property type="entry name" value="MetI-like"/>
    <property type="match status" value="1"/>
</dbReference>
<dbReference type="eggNOG" id="COG0395">
    <property type="taxonomic scope" value="Bacteria"/>
</dbReference>
<dbReference type="InterPro" id="IPR035906">
    <property type="entry name" value="MetI-like_sf"/>
</dbReference>
<keyword evidence="4 7" id="KW-0812">Transmembrane</keyword>
<dbReference type="PROSITE" id="PS50928">
    <property type="entry name" value="ABC_TM1"/>
    <property type="match status" value="1"/>
</dbReference>
<dbReference type="OrthoDB" id="2063054at2"/>
<dbReference type="AlphaFoldDB" id="E5XSK6"/>
<keyword evidence="2 7" id="KW-0813">Transport</keyword>
<evidence type="ECO:0000256" key="3">
    <source>
        <dbReference type="ARBA" id="ARBA00022475"/>
    </source>
</evidence>
<dbReference type="Gene3D" id="1.10.3720.10">
    <property type="entry name" value="MetI-like"/>
    <property type="match status" value="1"/>
</dbReference>
<evidence type="ECO:0000256" key="4">
    <source>
        <dbReference type="ARBA" id="ARBA00022692"/>
    </source>
</evidence>
<dbReference type="RefSeq" id="WP_007470834.1">
    <property type="nucleotide sequence ID" value="NZ_KI391953.1"/>
</dbReference>
<feature type="transmembrane region" description="Helical" evidence="7">
    <location>
        <begin position="238"/>
        <end position="259"/>
    </location>
</feature>
<evidence type="ECO:0000256" key="1">
    <source>
        <dbReference type="ARBA" id="ARBA00004651"/>
    </source>
</evidence>
<evidence type="ECO:0000259" key="8">
    <source>
        <dbReference type="PROSITE" id="PS50928"/>
    </source>
</evidence>
<evidence type="ECO:0000256" key="5">
    <source>
        <dbReference type="ARBA" id="ARBA00022989"/>
    </source>
</evidence>
<dbReference type="HOGENOM" id="CLU_016047_1_1_11"/>
<evidence type="ECO:0000313" key="9">
    <source>
        <dbReference type="EMBL" id="EFV12683.1"/>
    </source>
</evidence>
<feature type="transmembrane region" description="Helical" evidence="7">
    <location>
        <begin position="68"/>
        <end position="94"/>
    </location>
</feature>
<feature type="transmembrane region" description="Helical" evidence="7">
    <location>
        <begin position="12"/>
        <end position="34"/>
    </location>
</feature>
<dbReference type="InterPro" id="IPR000515">
    <property type="entry name" value="MetI-like"/>
</dbReference>
<keyword evidence="10" id="KW-1185">Reference proteome</keyword>
<comment type="similarity">
    <text evidence="7">Belongs to the binding-protein-dependent transport system permease family.</text>
</comment>
<proteinExistence type="inferred from homology"/>
<feature type="transmembrane region" description="Helical" evidence="7">
    <location>
        <begin position="192"/>
        <end position="213"/>
    </location>
</feature>
<comment type="subcellular location">
    <subcellularLocation>
        <location evidence="1 7">Cell membrane</location>
        <topology evidence="1 7">Multi-pass membrane protein</topology>
    </subcellularLocation>
</comment>
<reference evidence="9 10" key="1">
    <citation type="journal article" date="2011" name="Stand. Genomic Sci.">
        <title>High quality draft genome sequence of Segniliparus rugosus CDC 945(T)= (ATCC BAA-974(T)).</title>
        <authorList>
            <person name="Earl A.M."/>
            <person name="Desjardins C.A."/>
            <person name="Fitzgerald M.G."/>
            <person name="Arachchi H.M."/>
            <person name="Zeng Q."/>
            <person name="Mehta T."/>
            <person name="Griggs A."/>
            <person name="Birren B.W."/>
            <person name="Toney N.C."/>
            <person name="Carr J."/>
            <person name="Posey J."/>
            <person name="Butler W.R."/>
        </authorList>
    </citation>
    <scope>NUCLEOTIDE SEQUENCE [LARGE SCALE GENOMIC DNA]</scope>
    <source>
        <strain evidence="10">ATCC BAA-974 / DSM 45345 / CCUG 50838 / CIP 108380 / JCM 13579 / CDC 945</strain>
    </source>
</reference>
<comment type="caution">
    <text evidence="9">The sequence shown here is derived from an EMBL/GenBank/DDBJ whole genome shotgun (WGS) entry which is preliminary data.</text>
</comment>
<sequence>MPSGKRDSVSAYLVLSIAALLILAPYALSVLTSLKTPQQYFTRPPLDFPDPATTANYTALGHAGFGRAALVTALVVAFLVLGQIVFSAMAAFAFAHLRFRGRDALFWMYLATLMVPPVTTVMPWYLIMGELGLRGTFWALVLPYVLGSPYAVYLLRENFRQIPEELITAARLDGASAFDVFYHVILPVSRPILATLALITVVANWNGFLWPLIATSGPKWQVLSVATANLQSREVGNWTLVTAATTVAILPLLVCFILAGRHIVRSIALTGLK</sequence>
<dbReference type="Proteomes" id="UP000004816">
    <property type="component" value="Unassembled WGS sequence"/>
</dbReference>
<name>E5XSK6_SEGRC</name>
<feature type="domain" description="ABC transmembrane type-1" evidence="8">
    <location>
        <begin position="69"/>
        <end position="259"/>
    </location>
</feature>
<keyword evidence="5 7" id="KW-1133">Transmembrane helix</keyword>
<accession>E5XSK6</accession>
<dbReference type="EMBL" id="ACZI02000002">
    <property type="protein sequence ID" value="EFV12683.1"/>
    <property type="molecule type" value="Genomic_DNA"/>
</dbReference>
<dbReference type="STRING" id="679197.HMPREF9336_02478"/>
<keyword evidence="6 7" id="KW-0472">Membrane</keyword>
<protein>
    <recommendedName>
        <fullName evidence="8">ABC transmembrane type-1 domain-containing protein</fullName>
    </recommendedName>
</protein>
<dbReference type="Pfam" id="PF00528">
    <property type="entry name" value="BPD_transp_1"/>
    <property type="match status" value="1"/>
</dbReference>
<feature type="transmembrane region" description="Helical" evidence="7">
    <location>
        <begin position="106"/>
        <end position="125"/>
    </location>
</feature>
<evidence type="ECO:0000313" key="10">
    <source>
        <dbReference type="Proteomes" id="UP000004816"/>
    </source>
</evidence>
<feature type="transmembrane region" description="Helical" evidence="7">
    <location>
        <begin position="137"/>
        <end position="155"/>
    </location>
</feature>
<dbReference type="GO" id="GO:0005886">
    <property type="term" value="C:plasma membrane"/>
    <property type="evidence" value="ECO:0007669"/>
    <property type="project" value="UniProtKB-SubCell"/>
</dbReference>
<organism evidence="9 10">
    <name type="scientific">Segniliparus rugosus (strain ATCC BAA-974 / DSM 45345 / CCUG 50838 / CIP 108380 / JCM 13579 / CDC 945)</name>
    <dbReference type="NCBI Taxonomy" id="679197"/>
    <lineage>
        <taxon>Bacteria</taxon>
        <taxon>Bacillati</taxon>
        <taxon>Actinomycetota</taxon>
        <taxon>Actinomycetes</taxon>
        <taxon>Mycobacteriales</taxon>
        <taxon>Segniliparaceae</taxon>
        <taxon>Segniliparus</taxon>
    </lineage>
</organism>
<gene>
    <name evidence="9" type="ORF">HMPREF9336_02478</name>
</gene>
<dbReference type="GO" id="GO:0055085">
    <property type="term" value="P:transmembrane transport"/>
    <property type="evidence" value="ECO:0007669"/>
    <property type="project" value="InterPro"/>
</dbReference>
<dbReference type="CDD" id="cd06261">
    <property type="entry name" value="TM_PBP2"/>
    <property type="match status" value="1"/>
</dbReference>
<dbReference type="PANTHER" id="PTHR43744:SF12">
    <property type="entry name" value="ABC TRANSPORTER PERMEASE PROTEIN MG189-RELATED"/>
    <property type="match status" value="1"/>
</dbReference>
<evidence type="ECO:0000256" key="2">
    <source>
        <dbReference type="ARBA" id="ARBA00022448"/>
    </source>
</evidence>
<keyword evidence="3" id="KW-1003">Cell membrane</keyword>